<evidence type="ECO:0000313" key="7">
    <source>
        <dbReference type="EMBL" id="AEM71351.1"/>
    </source>
</evidence>
<dbReference type="PROSITE" id="PS51257">
    <property type="entry name" value="PROKAR_LIPOPROTEIN"/>
    <property type="match status" value="1"/>
</dbReference>
<feature type="domain" description="Cytochrome c" evidence="6">
    <location>
        <begin position="40"/>
        <end position="124"/>
    </location>
</feature>
<keyword evidence="1 4" id="KW-0349">Heme</keyword>
<dbReference type="KEGG" id="mrs:Murru_2313"/>
<dbReference type="OrthoDB" id="1384247at2"/>
<evidence type="ECO:0000259" key="6">
    <source>
        <dbReference type="PROSITE" id="PS51007"/>
    </source>
</evidence>
<keyword evidence="5" id="KW-0732">Signal</keyword>
<dbReference type="EMBL" id="CP002999">
    <property type="protein sequence ID" value="AEM71351.1"/>
    <property type="molecule type" value="Genomic_DNA"/>
</dbReference>
<sequence>MIKKYRSPIQRLTVLLLFISFQSCYYDHPEEEVLSKTEVSFAADVQPIFDANCTVCHPALVPNPDLSEGNSYPTLINENYIIANDLDGSLLYQRLIGNPSVMPPTGSLPDSQITLIKNWIEQGALNN</sequence>
<dbReference type="AlphaFoldDB" id="G2PNH1"/>
<protein>
    <recommendedName>
        <fullName evidence="6">Cytochrome c domain-containing protein</fullName>
    </recommendedName>
</protein>
<dbReference type="GO" id="GO:0020037">
    <property type="term" value="F:heme binding"/>
    <property type="evidence" value="ECO:0007669"/>
    <property type="project" value="InterPro"/>
</dbReference>
<keyword evidence="2 4" id="KW-0479">Metal-binding</keyword>
<accession>G2PNH1</accession>
<keyword evidence="3 4" id="KW-0408">Iron</keyword>
<dbReference type="PROSITE" id="PS51007">
    <property type="entry name" value="CYTC"/>
    <property type="match status" value="1"/>
</dbReference>
<evidence type="ECO:0000256" key="4">
    <source>
        <dbReference type="PROSITE-ProRule" id="PRU00433"/>
    </source>
</evidence>
<evidence type="ECO:0000313" key="8">
    <source>
        <dbReference type="Proteomes" id="UP000008908"/>
    </source>
</evidence>
<reference evidence="7 8" key="2">
    <citation type="journal article" date="2012" name="Stand. Genomic Sci.">
        <title>Complete genome sequence of the facultatively anaerobic, appendaged bacterium Muricauda ruestringensis type strain (B1(T)).</title>
        <authorList>
            <person name="Huntemann M."/>
            <person name="Teshima H."/>
            <person name="Lapidus A."/>
            <person name="Nolan M."/>
            <person name="Lucas S."/>
            <person name="Hammon N."/>
            <person name="Deshpande S."/>
            <person name="Cheng J.F."/>
            <person name="Tapia R."/>
            <person name="Goodwin L.A."/>
            <person name="Pitluck S."/>
            <person name="Liolios K."/>
            <person name="Pagani I."/>
            <person name="Ivanova N."/>
            <person name="Mavromatis K."/>
            <person name="Mikhailova N."/>
            <person name="Pati A."/>
            <person name="Chen A."/>
            <person name="Palaniappan K."/>
            <person name="Land M."/>
            <person name="Hauser L."/>
            <person name="Pan C."/>
            <person name="Brambilla E.M."/>
            <person name="Rohde M."/>
            <person name="Spring S."/>
            <person name="Goker M."/>
            <person name="Detter J.C."/>
            <person name="Bristow J."/>
            <person name="Eisen J.A."/>
            <person name="Markowitz V."/>
            <person name="Hugenholtz P."/>
            <person name="Kyrpides N.C."/>
            <person name="Klenk H.P."/>
            <person name="Woyke T."/>
        </authorList>
    </citation>
    <scope>NUCLEOTIDE SEQUENCE [LARGE SCALE GENOMIC DNA]</scope>
    <source>
        <strain evidence="8">DSM 13258 / LMG 19739 / B1</strain>
    </source>
</reference>
<keyword evidence="8" id="KW-1185">Reference proteome</keyword>
<dbReference type="Gene3D" id="1.10.760.10">
    <property type="entry name" value="Cytochrome c-like domain"/>
    <property type="match status" value="1"/>
</dbReference>
<dbReference type="eggNOG" id="COG2010">
    <property type="taxonomic scope" value="Bacteria"/>
</dbReference>
<evidence type="ECO:0000256" key="5">
    <source>
        <dbReference type="SAM" id="SignalP"/>
    </source>
</evidence>
<proteinExistence type="predicted"/>
<dbReference type="InterPro" id="IPR009056">
    <property type="entry name" value="Cyt_c-like_dom"/>
</dbReference>
<dbReference type="HOGENOM" id="CLU_159154_0_0_10"/>
<dbReference type="Proteomes" id="UP000008908">
    <property type="component" value="Chromosome"/>
</dbReference>
<dbReference type="PANTHER" id="PTHR35889:SF3">
    <property type="entry name" value="F-BOX DOMAIN-CONTAINING PROTEIN"/>
    <property type="match status" value="1"/>
</dbReference>
<feature type="chain" id="PRO_5003435569" description="Cytochrome c domain-containing protein" evidence="5">
    <location>
        <begin position="26"/>
        <end position="127"/>
    </location>
</feature>
<organism evidence="7 8">
    <name type="scientific">Allomuricauda ruestringensis (strain DSM 13258 / CIP 107369 / LMG 19739 / B1)</name>
    <name type="common">Muricauda ruestringensis</name>
    <dbReference type="NCBI Taxonomy" id="886377"/>
    <lineage>
        <taxon>Bacteria</taxon>
        <taxon>Pseudomonadati</taxon>
        <taxon>Bacteroidota</taxon>
        <taxon>Flavobacteriia</taxon>
        <taxon>Flavobacteriales</taxon>
        <taxon>Flavobacteriaceae</taxon>
        <taxon>Flagellimonas</taxon>
    </lineage>
</organism>
<dbReference type="RefSeq" id="WP_014033632.1">
    <property type="nucleotide sequence ID" value="NC_015945.1"/>
</dbReference>
<dbReference type="InterPro" id="IPR036909">
    <property type="entry name" value="Cyt_c-like_dom_sf"/>
</dbReference>
<dbReference type="GO" id="GO:0009055">
    <property type="term" value="F:electron transfer activity"/>
    <property type="evidence" value="ECO:0007669"/>
    <property type="project" value="InterPro"/>
</dbReference>
<dbReference type="SUPFAM" id="SSF46626">
    <property type="entry name" value="Cytochrome c"/>
    <property type="match status" value="1"/>
</dbReference>
<evidence type="ECO:0000256" key="3">
    <source>
        <dbReference type="ARBA" id="ARBA00023004"/>
    </source>
</evidence>
<dbReference type="STRING" id="886377.Murru_2313"/>
<reference evidence="8" key="1">
    <citation type="submission" date="2011-08" db="EMBL/GenBank/DDBJ databases">
        <title>The complete genome of Muricauda ruestringensis DSM 13258.</title>
        <authorList>
            <person name="Lucas S."/>
            <person name="Han J."/>
            <person name="Lapidus A."/>
            <person name="Bruce D."/>
            <person name="Goodwin L."/>
            <person name="Pitluck S."/>
            <person name="Peters L."/>
            <person name="Kyrpides N."/>
            <person name="Mavromatis K."/>
            <person name="Ivanova N."/>
            <person name="Ovchinnikova G."/>
            <person name="Teshima H."/>
            <person name="Detter J.C."/>
            <person name="Tapia R."/>
            <person name="Han C."/>
            <person name="Land M."/>
            <person name="Hauser L."/>
            <person name="Markowitz V."/>
            <person name="Cheng J.-F."/>
            <person name="Hugenholtz P."/>
            <person name="Woyke T."/>
            <person name="Wu D."/>
            <person name="Spring S."/>
            <person name="Schroeder M."/>
            <person name="Brambilla E."/>
            <person name="Klenk H.-P."/>
            <person name="Eisen J.A."/>
        </authorList>
    </citation>
    <scope>NUCLEOTIDE SEQUENCE [LARGE SCALE GENOMIC DNA]</scope>
    <source>
        <strain evidence="8">DSM 13258 / LMG 19739 / B1</strain>
    </source>
</reference>
<evidence type="ECO:0000256" key="2">
    <source>
        <dbReference type="ARBA" id="ARBA00022723"/>
    </source>
</evidence>
<dbReference type="GO" id="GO:0046872">
    <property type="term" value="F:metal ion binding"/>
    <property type="evidence" value="ECO:0007669"/>
    <property type="project" value="UniProtKB-KW"/>
</dbReference>
<feature type="signal peptide" evidence="5">
    <location>
        <begin position="1"/>
        <end position="25"/>
    </location>
</feature>
<name>G2PNH1_ALLRU</name>
<evidence type="ECO:0000256" key="1">
    <source>
        <dbReference type="ARBA" id="ARBA00022617"/>
    </source>
</evidence>
<dbReference type="PANTHER" id="PTHR35889">
    <property type="entry name" value="CYCLOINULO-OLIGOSACCHARIDE FRUCTANOTRANSFERASE-RELATED"/>
    <property type="match status" value="1"/>
</dbReference>
<gene>
    <name evidence="7" type="ordered locus">Murru_2313</name>
</gene>